<reference evidence="2 3" key="1">
    <citation type="journal article" date="2019" name="Emerg. Microbes Infect.">
        <title>Comprehensive subspecies identification of 175 nontuberculous mycobacteria species based on 7547 genomic profiles.</title>
        <authorList>
            <person name="Matsumoto Y."/>
            <person name="Kinjo T."/>
            <person name="Motooka D."/>
            <person name="Nabeya D."/>
            <person name="Jung N."/>
            <person name="Uechi K."/>
            <person name="Horii T."/>
            <person name="Iida T."/>
            <person name="Fujita J."/>
            <person name="Nakamura S."/>
        </authorList>
    </citation>
    <scope>NUCLEOTIDE SEQUENCE [LARGE SCALE GENOMIC DNA]</scope>
    <source>
        <strain evidence="2 3">JCM 17322</strain>
    </source>
</reference>
<dbReference type="Proteomes" id="UP000465361">
    <property type="component" value="Unassembled WGS sequence"/>
</dbReference>
<dbReference type="AlphaFoldDB" id="A0A7I9Y043"/>
<accession>A0A7I9Y043</accession>
<proteinExistence type="predicted"/>
<evidence type="ECO:0000256" key="1">
    <source>
        <dbReference type="SAM" id="MobiDB-lite"/>
    </source>
</evidence>
<comment type="caution">
    <text evidence="2">The sequence shown here is derived from an EMBL/GenBank/DDBJ whole genome shotgun (WGS) entry which is preliminary data.</text>
</comment>
<dbReference type="GO" id="GO:0016627">
    <property type="term" value="F:oxidoreductase activity, acting on the CH-CH group of donors"/>
    <property type="evidence" value="ECO:0007669"/>
    <property type="project" value="InterPro"/>
</dbReference>
<sequence length="101" mass="10637">MVHPDHADTVGPRARGLPTPTIAPAHWPGDGFAEVFTAHDNRVTTGGQFFPNGRGVAVNGGYQLSGSWSFGSGIGHSQYIAAGFSPRDNGEMRWVSEGVPC</sequence>
<dbReference type="Gene3D" id="2.40.110.10">
    <property type="entry name" value="Butyryl-CoA Dehydrogenase, subunit A, domain 2"/>
    <property type="match status" value="1"/>
</dbReference>
<name>A0A7I9Y043_9MYCO</name>
<protein>
    <submittedName>
        <fullName evidence="2">Uncharacterized protein</fullName>
    </submittedName>
</protein>
<evidence type="ECO:0000313" key="3">
    <source>
        <dbReference type="Proteomes" id="UP000465361"/>
    </source>
</evidence>
<dbReference type="EMBL" id="BLKW01000004">
    <property type="protein sequence ID" value="GFG75436.1"/>
    <property type="molecule type" value="Genomic_DNA"/>
</dbReference>
<gene>
    <name evidence="2" type="ORF">MBOT_28010</name>
</gene>
<organism evidence="2 3">
    <name type="scientific">Mycobacterium botniense</name>
    <dbReference type="NCBI Taxonomy" id="84962"/>
    <lineage>
        <taxon>Bacteria</taxon>
        <taxon>Bacillati</taxon>
        <taxon>Actinomycetota</taxon>
        <taxon>Actinomycetes</taxon>
        <taxon>Mycobacteriales</taxon>
        <taxon>Mycobacteriaceae</taxon>
        <taxon>Mycobacterium</taxon>
    </lineage>
</organism>
<keyword evidence="3" id="KW-1185">Reference proteome</keyword>
<feature type="region of interest" description="Disordered" evidence="1">
    <location>
        <begin position="1"/>
        <end position="24"/>
    </location>
</feature>
<dbReference type="InterPro" id="IPR046373">
    <property type="entry name" value="Acyl-CoA_Oxase/DH_mid-dom_sf"/>
</dbReference>
<evidence type="ECO:0000313" key="2">
    <source>
        <dbReference type="EMBL" id="GFG75436.1"/>
    </source>
</evidence>